<evidence type="ECO:0000256" key="1">
    <source>
        <dbReference type="SAM" id="MobiDB-lite"/>
    </source>
</evidence>
<accession>A0A9D4ZEC0</accession>
<gene>
    <name evidence="2" type="ORF">GOP47_0012325</name>
</gene>
<name>A0A9D4ZEC0_ADICA</name>
<organism evidence="2 3">
    <name type="scientific">Adiantum capillus-veneris</name>
    <name type="common">Maidenhair fern</name>
    <dbReference type="NCBI Taxonomy" id="13818"/>
    <lineage>
        <taxon>Eukaryota</taxon>
        <taxon>Viridiplantae</taxon>
        <taxon>Streptophyta</taxon>
        <taxon>Embryophyta</taxon>
        <taxon>Tracheophyta</taxon>
        <taxon>Polypodiopsida</taxon>
        <taxon>Polypodiidae</taxon>
        <taxon>Polypodiales</taxon>
        <taxon>Pteridineae</taxon>
        <taxon>Pteridaceae</taxon>
        <taxon>Vittarioideae</taxon>
        <taxon>Adiantum</taxon>
    </lineage>
</organism>
<reference evidence="2" key="1">
    <citation type="submission" date="2021-01" db="EMBL/GenBank/DDBJ databases">
        <title>Adiantum capillus-veneris genome.</title>
        <authorList>
            <person name="Fang Y."/>
            <person name="Liao Q."/>
        </authorList>
    </citation>
    <scope>NUCLEOTIDE SEQUENCE</scope>
    <source>
        <strain evidence="2">H3</strain>
        <tissue evidence="2">Leaf</tissue>
    </source>
</reference>
<feature type="region of interest" description="Disordered" evidence="1">
    <location>
        <begin position="54"/>
        <end position="121"/>
    </location>
</feature>
<feature type="compositionally biased region" description="Acidic residues" evidence="1">
    <location>
        <begin position="109"/>
        <end position="118"/>
    </location>
</feature>
<proteinExistence type="predicted"/>
<dbReference type="AlphaFoldDB" id="A0A9D4ZEC0"/>
<dbReference type="EMBL" id="JABFUD020000012">
    <property type="protein sequence ID" value="KAI5072219.1"/>
    <property type="molecule type" value="Genomic_DNA"/>
</dbReference>
<sequence>MVSSPLFWSACGGPVIATHYLHPLATPGLLSLLPTATPHNHACSASAAIKIGEANQEGEGSLLPSQGEEEENGQQYPGKGCLLPSQGDEEESGCEVPGKGLLQPSLGDEGQEDPDDGDSLLPTSKFHDLMLLTKVATLCFQPCFML</sequence>
<dbReference type="Proteomes" id="UP000886520">
    <property type="component" value="Chromosome 12"/>
</dbReference>
<evidence type="ECO:0000313" key="2">
    <source>
        <dbReference type="EMBL" id="KAI5072219.1"/>
    </source>
</evidence>
<evidence type="ECO:0000313" key="3">
    <source>
        <dbReference type="Proteomes" id="UP000886520"/>
    </source>
</evidence>
<protein>
    <submittedName>
        <fullName evidence="2">Uncharacterized protein</fullName>
    </submittedName>
</protein>
<keyword evidence="3" id="KW-1185">Reference proteome</keyword>
<comment type="caution">
    <text evidence="2">The sequence shown here is derived from an EMBL/GenBank/DDBJ whole genome shotgun (WGS) entry which is preliminary data.</text>
</comment>